<dbReference type="GO" id="GO:0000184">
    <property type="term" value="P:nuclear-transcribed mRNA catabolic process, nonsense-mediated decay"/>
    <property type="evidence" value="ECO:0007669"/>
    <property type="project" value="UniProtKB-KW"/>
</dbReference>
<evidence type="ECO:0000256" key="2">
    <source>
        <dbReference type="ARBA" id="ARBA00023161"/>
    </source>
</evidence>
<accession>A0A0R3SDU8</accession>
<keyword evidence="2" id="KW-0866">Nonsense-mediated mRNA decay</keyword>
<gene>
    <name evidence="4" type="ORF">HDID_LOCUS2888</name>
</gene>
<evidence type="ECO:0000313" key="4">
    <source>
        <dbReference type="EMBL" id="VDL23538.1"/>
    </source>
</evidence>
<organism evidence="6">
    <name type="scientific">Hymenolepis diminuta</name>
    <name type="common">Rat tapeworm</name>
    <dbReference type="NCBI Taxonomy" id="6216"/>
    <lineage>
        <taxon>Eukaryota</taxon>
        <taxon>Metazoa</taxon>
        <taxon>Spiralia</taxon>
        <taxon>Lophotrochozoa</taxon>
        <taxon>Platyhelminthes</taxon>
        <taxon>Cestoda</taxon>
        <taxon>Eucestoda</taxon>
        <taxon>Cyclophyllidea</taxon>
        <taxon>Hymenolepididae</taxon>
        <taxon>Hymenolepis</taxon>
    </lineage>
</organism>
<dbReference type="Proteomes" id="UP000274504">
    <property type="component" value="Unassembled WGS sequence"/>
</dbReference>
<feature type="compositionally biased region" description="Basic and acidic residues" evidence="3">
    <location>
        <begin position="444"/>
        <end position="463"/>
    </location>
</feature>
<proteinExistence type="inferred from homology"/>
<evidence type="ECO:0000256" key="1">
    <source>
        <dbReference type="ARBA" id="ARBA00007712"/>
    </source>
</evidence>
<evidence type="ECO:0000313" key="6">
    <source>
        <dbReference type="WBParaSite" id="HDID_0000289001-mRNA-1"/>
    </source>
</evidence>
<sequence>MGKKSKSRKPSSIRDLFTEEIKPNLPVGAGKANKEVKRVCEEPMHNPLKLVDENFEFKYTDRLRSFFKSNTGFLVVGIIGRKGVGKSTVANLVANAIEDEPNLETPFPVQTVDTLVSCYSQTQIGVDVLITHDRVIILDTQPLLDWTAADVFCKGGLCDVKTKANYASSGELSEASETSDRGPSRLMKNWSLETVAEIVSLQLVSFLASVCHVVVCVQDNLSDPTLLRLIDRGFGWKPLVLVNEISLAHKPRNMTAHILKPGDGKVMEGGDKEGIEEDEEEIIDVNEAPSSDTKDLGQNRPDEFAKELPPHEMENPSSDTGVPIQTKYQASNVANEQTEVQNYVNKLQSLTDYSASLLHVYNCAPVEVFINPRKSEKRLKEYKRLLTRMFPMRLELESFVNVGPKVLKGSSQNCRKVSGEQSRSFTLLDDEDEESDVSEDGDDQQEKNRADSEKDAYAKRYESDSNFNPKKYSDVEVVVDRSKEENTLDDLNVGANEDYFELPTEKQEYKTPTNRKLSDLQTLTEDEIVADCIRELSKLSFPRNARAYGKSQLFKAAFRDEKAEEEEEEEEKDDLFYAGDCENIYRVAEKRNLFRKIMLDRKQQLHVSSSIATSRLFLLPAINENGEVEVGSPSYWECAYLLQEAVLSTPRRHPTLSGGTMTELQWLDFAHEIWKTLSSPETSYLFDYHRLMAQDLF</sequence>
<dbReference type="InterPro" id="IPR039177">
    <property type="entry name" value="SMG9"/>
</dbReference>
<dbReference type="STRING" id="6216.A0A0R3SDU8"/>
<evidence type="ECO:0000313" key="5">
    <source>
        <dbReference type="Proteomes" id="UP000274504"/>
    </source>
</evidence>
<comment type="similarity">
    <text evidence="1">Belongs to the SMG9 family.</text>
</comment>
<dbReference type="PANTHER" id="PTHR14270">
    <property type="entry name" value="NONSENSE-MEDIATED MRNA DECAY FACTOR SMG9"/>
    <property type="match status" value="1"/>
</dbReference>
<feature type="compositionally biased region" description="Acidic residues" evidence="3">
    <location>
        <begin position="428"/>
        <end position="443"/>
    </location>
</feature>
<feature type="compositionally biased region" description="Basic and acidic residues" evidence="3">
    <location>
        <begin position="292"/>
        <end position="314"/>
    </location>
</feature>
<feature type="region of interest" description="Disordered" evidence="3">
    <location>
        <begin position="410"/>
        <end position="467"/>
    </location>
</feature>
<dbReference type="EMBL" id="UYSG01000780">
    <property type="protein sequence ID" value="VDL23538.1"/>
    <property type="molecule type" value="Genomic_DNA"/>
</dbReference>
<dbReference type="PANTHER" id="PTHR14270:SF0">
    <property type="entry name" value="NONSENSE-MEDIATED MRNA DECAY FACTOR SMG9"/>
    <property type="match status" value="1"/>
</dbReference>
<name>A0A0R3SDU8_HYMDI</name>
<dbReference type="OrthoDB" id="79514at2759"/>
<dbReference type="WBParaSite" id="HDID_0000289001-mRNA-1">
    <property type="protein sequence ID" value="HDID_0000289001-mRNA-1"/>
    <property type="gene ID" value="HDID_0000289001"/>
</dbReference>
<reference evidence="4 5" key="2">
    <citation type="submission" date="2018-11" db="EMBL/GenBank/DDBJ databases">
        <authorList>
            <consortium name="Pathogen Informatics"/>
        </authorList>
    </citation>
    <scope>NUCLEOTIDE SEQUENCE [LARGE SCALE GENOMIC DNA]</scope>
</reference>
<feature type="compositionally biased region" description="Polar residues" evidence="3">
    <location>
        <begin position="410"/>
        <end position="425"/>
    </location>
</feature>
<dbReference type="SUPFAM" id="SSF52540">
    <property type="entry name" value="P-loop containing nucleoside triphosphate hydrolases"/>
    <property type="match status" value="1"/>
</dbReference>
<evidence type="ECO:0000256" key="3">
    <source>
        <dbReference type="SAM" id="MobiDB-lite"/>
    </source>
</evidence>
<dbReference type="AlphaFoldDB" id="A0A0R3SDU8"/>
<feature type="region of interest" description="Disordered" evidence="3">
    <location>
        <begin position="285"/>
        <end position="322"/>
    </location>
</feature>
<protein>
    <submittedName>
        <fullName evidence="6">G domain-containing protein</fullName>
    </submittedName>
</protein>
<dbReference type="InterPro" id="IPR027417">
    <property type="entry name" value="P-loop_NTPase"/>
</dbReference>
<reference evidence="6" key="1">
    <citation type="submission" date="2017-02" db="UniProtKB">
        <authorList>
            <consortium name="WormBaseParasite"/>
        </authorList>
    </citation>
    <scope>IDENTIFICATION</scope>
</reference>